<dbReference type="Proteomes" id="UP000694888">
    <property type="component" value="Unplaced"/>
</dbReference>
<name>A0ABM0K5N0_APLCA</name>
<organism evidence="2 3">
    <name type="scientific">Aplysia californica</name>
    <name type="common">California sea hare</name>
    <dbReference type="NCBI Taxonomy" id="6500"/>
    <lineage>
        <taxon>Eukaryota</taxon>
        <taxon>Metazoa</taxon>
        <taxon>Spiralia</taxon>
        <taxon>Lophotrochozoa</taxon>
        <taxon>Mollusca</taxon>
        <taxon>Gastropoda</taxon>
        <taxon>Heterobranchia</taxon>
        <taxon>Euthyneura</taxon>
        <taxon>Tectipleura</taxon>
        <taxon>Aplysiida</taxon>
        <taxon>Aplysioidea</taxon>
        <taxon>Aplysiidae</taxon>
        <taxon>Aplysia</taxon>
    </lineage>
</organism>
<sequence>MSASTGIGIAARAPRQSGLKKPRPLRSVSFQDSVTEKRDCDVKGFQRQCSEGSAGQASMAVEGAEGQQIVMCKEIAAMSARVASAAASEADGRLSMQAEFYNPERQYVLHHKVNKHESSSTSTLCDESRSPLPGKKTLVDCNSNNISLPDVEDEFCSNSFSFDQYRRNELNCSFSSDSSRHSSQDSFNSGKAQVADLDISRSLLSLNKGDETSISPRSGKTGAIAVATLATDKGDDLVLTSRNMKTILFAARVLLREMKARVIKIEQMSDPDPESATSEVQKSPFAETPAQAAGESISRKSREASSDVPDQARSQKRRYSKAELLELSRSSLSKQTPALWNVLSRTCADVCLPADKVMDYFDPDFFEHHDGGLVVDSSKFRRERYD</sequence>
<gene>
    <name evidence="3" type="primary">LOC101848469</name>
</gene>
<dbReference type="GeneID" id="101848469"/>
<accession>A0ABM0K5N0</accession>
<proteinExistence type="predicted"/>
<dbReference type="RefSeq" id="XP_005109306.1">
    <property type="nucleotide sequence ID" value="XM_005109249.3"/>
</dbReference>
<feature type="region of interest" description="Disordered" evidence="1">
    <location>
        <begin position="266"/>
        <end position="319"/>
    </location>
</feature>
<keyword evidence="2" id="KW-1185">Reference proteome</keyword>
<protein>
    <submittedName>
        <fullName evidence="3">Uncharacterized protein LOC101848469</fullName>
    </submittedName>
</protein>
<reference evidence="3" key="1">
    <citation type="submission" date="2025-08" db="UniProtKB">
        <authorList>
            <consortium name="RefSeq"/>
        </authorList>
    </citation>
    <scope>IDENTIFICATION</scope>
</reference>
<evidence type="ECO:0000256" key="1">
    <source>
        <dbReference type="SAM" id="MobiDB-lite"/>
    </source>
</evidence>
<feature type="region of interest" description="Disordered" evidence="1">
    <location>
        <begin position="1"/>
        <end position="33"/>
    </location>
</feature>
<evidence type="ECO:0000313" key="3">
    <source>
        <dbReference type="RefSeq" id="XP_005109306.1"/>
    </source>
</evidence>
<evidence type="ECO:0000313" key="2">
    <source>
        <dbReference type="Proteomes" id="UP000694888"/>
    </source>
</evidence>